<dbReference type="Pfam" id="PF05229">
    <property type="entry name" value="SCPU"/>
    <property type="match status" value="1"/>
</dbReference>
<feature type="signal peptide" evidence="1">
    <location>
        <begin position="1"/>
        <end position="27"/>
    </location>
</feature>
<evidence type="ECO:0000313" key="3">
    <source>
        <dbReference type="EMBL" id="PSH66224.1"/>
    </source>
</evidence>
<protein>
    <submittedName>
        <fullName evidence="3">Spore coat protein U</fullName>
    </submittedName>
</protein>
<gene>
    <name evidence="3" type="ORF">CU103_06525</name>
</gene>
<comment type="caution">
    <text evidence="3">The sequence shown here is derived from an EMBL/GenBank/DDBJ whole genome shotgun (WGS) entry which is preliminary data.</text>
</comment>
<keyword evidence="4" id="KW-1185">Reference proteome</keyword>
<organism evidence="3 4">
    <name type="scientific">Phyllobacterium sophorae</name>
    <dbReference type="NCBI Taxonomy" id="1520277"/>
    <lineage>
        <taxon>Bacteria</taxon>
        <taxon>Pseudomonadati</taxon>
        <taxon>Pseudomonadota</taxon>
        <taxon>Alphaproteobacteria</taxon>
        <taxon>Hyphomicrobiales</taxon>
        <taxon>Phyllobacteriaceae</taxon>
        <taxon>Phyllobacterium</taxon>
    </lineage>
</organism>
<feature type="domain" description="Spore coat protein U/FanG" evidence="2">
    <location>
        <begin position="32"/>
        <end position="171"/>
    </location>
</feature>
<dbReference type="PANTHER" id="PTHR37089">
    <property type="entry name" value="PROTEIN U-RELATED"/>
    <property type="match status" value="1"/>
</dbReference>
<keyword evidence="3" id="KW-0946">Virion</keyword>
<dbReference type="InterPro" id="IPR007893">
    <property type="entry name" value="Spore_coat_U/FanG"/>
</dbReference>
<dbReference type="EMBL" id="PGGM01000002">
    <property type="protein sequence ID" value="PSH66224.1"/>
    <property type="molecule type" value="Genomic_DNA"/>
</dbReference>
<keyword evidence="3" id="KW-0167">Capsid protein</keyword>
<keyword evidence="1" id="KW-0732">Signal</keyword>
<name>A0A2P7BIC3_9HYPH</name>
<dbReference type="OrthoDB" id="7478692at2"/>
<dbReference type="SMART" id="SM00972">
    <property type="entry name" value="SCPU"/>
    <property type="match status" value="1"/>
</dbReference>
<evidence type="ECO:0000259" key="2">
    <source>
        <dbReference type="Pfam" id="PF05229"/>
    </source>
</evidence>
<feature type="chain" id="PRO_5015129383" evidence="1">
    <location>
        <begin position="28"/>
        <end position="176"/>
    </location>
</feature>
<dbReference type="InterPro" id="IPR053167">
    <property type="entry name" value="Spore_coat_component"/>
</dbReference>
<accession>A0A2P7BIC3</accession>
<reference evidence="4" key="1">
    <citation type="submission" date="2017-11" db="EMBL/GenBank/DDBJ databases">
        <authorList>
            <person name="Kuznetsova I."/>
            <person name="Sazanova A."/>
            <person name="Chirak E."/>
            <person name="Safronova V."/>
            <person name="Willems A."/>
        </authorList>
    </citation>
    <scope>NUCLEOTIDE SEQUENCE [LARGE SCALE GENOMIC DNA]</scope>
    <source>
        <strain evidence="4">CCBAU 03422</strain>
    </source>
</reference>
<sequence length="176" mass="18205">MMSRISTRIAFASALVASLGFTGSAFAASKSGTLNVQLTIEEGCSVFDTDGANLNFGTWSGLTDNIKQSATFNVSCSTANAKFTVGLDAGKGAGASAAARYMTNSTDATKKVGYNLYTASDYQKVWGTGADAVSYTAATTAAQTNVPFTVYGWVKPQINPGSGVYKDTVAILVTLN</sequence>
<proteinExistence type="predicted"/>
<dbReference type="AlphaFoldDB" id="A0A2P7BIC3"/>
<dbReference type="RefSeq" id="WP_106663090.1">
    <property type="nucleotide sequence ID" value="NZ_PGGM01000002.1"/>
</dbReference>
<evidence type="ECO:0000256" key="1">
    <source>
        <dbReference type="SAM" id="SignalP"/>
    </source>
</evidence>
<dbReference type="Proteomes" id="UP000241764">
    <property type="component" value="Unassembled WGS sequence"/>
</dbReference>
<evidence type="ECO:0000313" key="4">
    <source>
        <dbReference type="Proteomes" id="UP000241764"/>
    </source>
</evidence>